<dbReference type="InterPro" id="IPR006379">
    <property type="entry name" value="HAD-SF_hydro_IIB"/>
</dbReference>
<dbReference type="InterPro" id="IPR023214">
    <property type="entry name" value="HAD_sf"/>
</dbReference>
<evidence type="ECO:0000256" key="2">
    <source>
        <dbReference type="ARBA" id="ARBA00034778"/>
    </source>
</evidence>
<dbReference type="GO" id="GO:0016791">
    <property type="term" value="F:phosphatase activity"/>
    <property type="evidence" value="ECO:0007669"/>
    <property type="project" value="TreeGrafter"/>
</dbReference>
<evidence type="ECO:0008006" key="4">
    <source>
        <dbReference type="Google" id="ProtNLM"/>
    </source>
</evidence>
<dbReference type="Pfam" id="PF08282">
    <property type="entry name" value="Hydrolase_3"/>
    <property type="match status" value="1"/>
</dbReference>
<dbReference type="InterPro" id="IPR000150">
    <property type="entry name" value="Cof"/>
</dbReference>
<reference evidence="3" key="4">
    <citation type="submission" date="2024-06" db="EMBL/GenBank/DDBJ databases">
        <authorList>
            <consortium name="Mycoplasma californicum genome sequencing consortium"/>
            <person name="Hata E."/>
            <person name="Tanaka K."/>
            <person name="Tamamura Y."/>
        </authorList>
    </citation>
    <scope>NUCLEOTIDE SEQUENCE</scope>
    <source>
        <strain evidence="3">HAZ160_1</strain>
    </source>
</reference>
<dbReference type="GO" id="GO:0000287">
    <property type="term" value="F:magnesium ion binding"/>
    <property type="evidence" value="ECO:0007669"/>
    <property type="project" value="TreeGrafter"/>
</dbReference>
<comment type="similarity">
    <text evidence="2">Belongs to the HAD-like hydrolase superfamily. Cof family.</text>
</comment>
<reference evidence="3" key="3">
    <citation type="journal article" date="2019" name="Vet. Microbiol.">
        <title>Mutations associated with change of susceptibility to lincosamides and/or macrolides in field and laboratory-derived Mycoplasma californicum strains in Japan, and development of a rapid detection method for these mutations.</title>
        <authorList>
            <person name="Hata E."/>
            <person name="Nagai K."/>
            <person name="Murakami K."/>
        </authorList>
    </citation>
    <scope>NUCLEOTIDE SEQUENCE</scope>
    <source>
        <strain evidence="3">HAZ160_1</strain>
    </source>
</reference>
<evidence type="ECO:0000256" key="1">
    <source>
        <dbReference type="ARBA" id="ARBA00001946"/>
    </source>
</evidence>
<dbReference type="SUPFAM" id="SSF56784">
    <property type="entry name" value="HAD-like"/>
    <property type="match status" value="1"/>
</dbReference>
<dbReference type="Gene3D" id="3.30.1240.10">
    <property type="match status" value="1"/>
</dbReference>
<accession>A0AAT9F8R7</accession>
<dbReference type="InterPro" id="IPR036412">
    <property type="entry name" value="HAD-like_sf"/>
</dbReference>
<reference evidence="3" key="2">
    <citation type="journal article" date="2014" name="Genome Announc.">
        <title>Complete Genome Sequence of Mycoplasma californicum Strain HAZ160_1 from Bovine Mastitic Milk in Japan.</title>
        <authorList>
            <person name="Hata E."/>
            <person name="Murakami K."/>
        </authorList>
    </citation>
    <scope>NUCLEOTIDE SEQUENCE</scope>
    <source>
        <strain evidence="3">HAZ160_1</strain>
    </source>
</reference>
<sequence>MNKNSIQAYFIDLDGTMLDKGDDFGYISEINRDYLLKMQAVKPVIISTGRKPEGAVQDLMKMIKAPYAVCSTGSLIVNNKGEIIHKVDIENETKNAIVQYFMSKKLYFMANGSGIIYYGAEFNWNKRDWVNRFKKQNYVTFNFEEDIRQFLVFGPEIDGIKEIEEYIHTNFPDLRTHIVSHGYSIEVTHKNASKGIANAFVANLLGVDIKKSAHIGDSKNDLNALPQVGYLVAMGNAHPDVKKASVYVGADYLNGGLAKTICGFEELMSKK</sequence>
<name>A0AAT9F8R7_9BACT</name>
<dbReference type="RefSeq" id="WP_070097351.1">
    <property type="nucleotide sequence ID" value="NZ_AP013353.1"/>
</dbReference>
<reference evidence="3" key="1">
    <citation type="journal article" date="2014" name="Appl. Environ. Microbiol.">
        <title>Molecular Epidemiology of Cases of Mycoplasma californicum Infection in Japan.</title>
        <authorList>
            <person name="Hata E."/>
            <person name="Suzuki K."/>
            <person name="Hanyu H."/>
            <person name="Itoh M."/>
            <person name="Higuchi H."/>
            <person name="Kobayashi H."/>
        </authorList>
    </citation>
    <scope>NUCLEOTIDE SEQUENCE</scope>
    <source>
        <strain evidence="3">HAZ160_1</strain>
    </source>
</reference>
<evidence type="ECO:0000313" key="3">
    <source>
        <dbReference type="EMBL" id="BAP01310.1"/>
    </source>
</evidence>
<dbReference type="NCBIfam" id="TIGR01484">
    <property type="entry name" value="HAD-SF-IIB"/>
    <property type="match status" value="1"/>
</dbReference>
<dbReference type="NCBIfam" id="TIGR00099">
    <property type="entry name" value="Cof-subfamily"/>
    <property type="match status" value="1"/>
</dbReference>
<organism evidence="3">
    <name type="scientific">Mycoplasmopsis californica HAZ160_1</name>
    <dbReference type="NCBI Taxonomy" id="1397850"/>
    <lineage>
        <taxon>Bacteria</taxon>
        <taxon>Bacillati</taxon>
        <taxon>Mycoplasmatota</taxon>
        <taxon>Mycoplasmoidales</taxon>
        <taxon>Metamycoplasmataceae</taxon>
        <taxon>Mycoplasmopsis</taxon>
    </lineage>
</organism>
<dbReference type="GO" id="GO:0005829">
    <property type="term" value="C:cytosol"/>
    <property type="evidence" value="ECO:0007669"/>
    <property type="project" value="TreeGrafter"/>
</dbReference>
<gene>
    <name evidence="3" type="primary">cof</name>
    <name evidence="3" type="ORF">MCAL160_0990</name>
</gene>
<dbReference type="AlphaFoldDB" id="A0AAT9F8R7"/>
<comment type="cofactor">
    <cofactor evidence="1">
        <name>Mg(2+)</name>
        <dbReference type="ChEBI" id="CHEBI:18420"/>
    </cofactor>
</comment>
<proteinExistence type="inferred from homology"/>
<dbReference type="EMBL" id="AP013353">
    <property type="protein sequence ID" value="BAP01310.1"/>
    <property type="molecule type" value="Genomic_DNA"/>
</dbReference>
<dbReference type="PANTHER" id="PTHR10000">
    <property type="entry name" value="PHOSPHOSERINE PHOSPHATASE"/>
    <property type="match status" value="1"/>
</dbReference>
<dbReference type="PANTHER" id="PTHR10000:SF8">
    <property type="entry name" value="HAD SUPERFAMILY HYDROLASE-LIKE, TYPE 3"/>
    <property type="match status" value="1"/>
</dbReference>
<dbReference type="Gene3D" id="3.40.50.1000">
    <property type="entry name" value="HAD superfamily/HAD-like"/>
    <property type="match status" value="1"/>
</dbReference>
<protein>
    <recommendedName>
        <fullName evidence="4">COF family HAD hydrolase protein</fullName>
    </recommendedName>
</protein>
<dbReference type="KEGG" id="mcm:MCAL160_0990"/>